<dbReference type="RefSeq" id="WP_092618944.1">
    <property type="nucleotide sequence ID" value="NZ_FNCV01000005.1"/>
</dbReference>
<reference evidence="2" key="1">
    <citation type="submission" date="2016-10" db="EMBL/GenBank/DDBJ databases">
        <authorList>
            <person name="Varghese N."/>
            <person name="Submissions S."/>
        </authorList>
    </citation>
    <scope>NUCLEOTIDE SEQUENCE [LARGE SCALE GENOMIC DNA]</scope>
    <source>
        <strain evidence="2">930I</strain>
    </source>
</reference>
<dbReference type="Proteomes" id="UP000217076">
    <property type="component" value="Unassembled WGS sequence"/>
</dbReference>
<keyword evidence="2" id="KW-1185">Reference proteome</keyword>
<dbReference type="SUPFAM" id="SSF52980">
    <property type="entry name" value="Restriction endonuclease-like"/>
    <property type="match status" value="1"/>
</dbReference>
<keyword evidence="1" id="KW-0540">Nuclease</keyword>
<dbReference type="GO" id="GO:0009307">
    <property type="term" value="P:DNA restriction-modification system"/>
    <property type="evidence" value="ECO:0007669"/>
    <property type="project" value="InterPro"/>
</dbReference>
<dbReference type="InterPro" id="IPR015278">
    <property type="entry name" value="BglII-like"/>
</dbReference>
<dbReference type="AlphaFoldDB" id="A0A1G8B598"/>
<organism evidence="1 2">
    <name type="scientific">Roseospirillum parvum</name>
    <dbReference type="NCBI Taxonomy" id="83401"/>
    <lineage>
        <taxon>Bacteria</taxon>
        <taxon>Pseudomonadati</taxon>
        <taxon>Pseudomonadota</taxon>
        <taxon>Alphaproteobacteria</taxon>
        <taxon>Rhodospirillales</taxon>
        <taxon>Rhodospirillaceae</taxon>
        <taxon>Roseospirillum</taxon>
    </lineage>
</organism>
<sequence>MASDTSESPGGKADPEHLVESRIPKDIRDRYEIHSYRSAALILSENHPEAFTDLLAALRAFSITTDMIRRAGGNESQIPKLFSTVLRPRGWHETSIQGDLLVTISWRENDEGAGKTSVKKTRTMNFERYLDGHQIDYVKDGVAFDLEWNSKDQTFDRDLYAFSAFAHTGVIDVAVLVTRSAALNPVFRQLGESLDRNGNVEWKRNGEPRMIREKYGASTTWMGKLLYRLNAGRNGGCPVLAIGIGPKCIEDWPHDC</sequence>
<keyword evidence="1" id="KW-0378">Hydrolase</keyword>
<accession>A0A1G8B598</accession>
<dbReference type="GO" id="GO:0000287">
    <property type="term" value="F:magnesium ion binding"/>
    <property type="evidence" value="ECO:0007669"/>
    <property type="project" value="InterPro"/>
</dbReference>
<dbReference type="Gene3D" id="3.40.91.20">
    <property type="match status" value="1"/>
</dbReference>
<dbReference type="OrthoDB" id="1956808at2"/>
<dbReference type="Pfam" id="PF09195">
    <property type="entry name" value="Endonuc-BglII"/>
    <property type="match status" value="1"/>
</dbReference>
<evidence type="ECO:0000313" key="1">
    <source>
        <dbReference type="EMBL" id="SDH28422.1"/>
    </source>
</evidence>
<dbReference type="GO" id="GO:0003677">
    <property type="term" value="F:DNA binding"/>
    <property type="evidence" value="ECO:0007669"/>
    <property type="project" value="InterPro"/>
</dbReference>
<protein>
    <submittedName>
        <fullName evidence="1">Restriction endonuclease BglII</fullName>
    </submittedName>
</protein>
<evidence type="ECO:0000313" key="2">
    <source>
        <dbReference type="Proteomes" id="UP000217076"/>
    </source>
</evidence>
<dbReference type="EMBL" id="FNCV01000005">
    <property type="protein sequence ID" value="SDH28422.1"/>
    <property type="molecule type" value="Genomic_DNA"/>
</dbReference>
<keyword evidence="1" id="KW-0255">Endonuclease</keyword>
<dbReference type="InterPro" id="IPR011338">
    <property type="entry name" value="BamHI/BglII/BstY"/>
</dbReference>
<dbReference type="GO" id="GO:0009036">
    <property type="term" value="F:type II site-specific deoxyribonuclease activity"/>
    <property type="evidence" value="ECO:0007669"/>
    <property type="project" value="InterPro"/>
</dbReference>
<name>A0A1G8B598_9PROT</name>
<gene>
    <name evidence="1" type="ORF">SAMN05421742_105226</name>
</gene>
<proteinExistence type="predicted"/>
<dbReference type="STRING" id="83401.SAMN05421742_105226"/>
<dbReference type="InterPro" id="IPR011335">
    <property type="entry name" value="Restrct_endonuc-II-like"/>
</dbReference>